<comment type="catalytic activity">
    <reaction evidence="6 9">
        <text>lipid IVA (E. coli) + CMP-3-deoxy-beta-D-manno-octulosonate = alpha-Kdo-(2-&gt;6)-lipid IVA (E. coli) + CMP + H(+)</text>
        <dbReference type="Rhea" id="RHEA:28066"/>
        <dbReference type="ChEBI" id="CHEBI:15378"/>
        <dbReference type="ChEBI" id="CHEBI:58603"/>
        <dbReference type="ChEBI" id="CHEBI:60364"/>
        <dbReference type="ChEBI" id="CHEBI:60377"/>
        <dbReference type="ChEBI" id="CHEBI:85987"/>
        <dbReference type="EC" id="2.4.99.12"/>
    </reaction>
</comment>
<evidence type="ECO:0000256" key="6">
    <source>
        <dbReference type="ARBA" id="ARBA00049183"/>
    </source>
</evidence>
<evidence type="ECO:0000256" key="3">
    <source>
        <dbReference type="ARBA" id="ARBA00019077"/>
    </source>
</evidence>
<comment type="pathway">
    <text evidence="1 9">Bacterial outer membrane biogenesis; LPS core biosynthesis.</text>
</comment>
<gene>
    <name evidence="11" type="ORF">CS062_19415</name>
</gene>
<evidence type="ECO:0000256" key="5">
    <source>
        <dbReference type="ARBA" id="ARBA00031445"/>
    </source>
</evidence>
<keyword evidence="12" id="KW-1185">Reference proteome</keyword>
<dbReference type="InterPro" id="IPR007507">
    <property type="entry name" value="Glycos_transf_N"/>
</dbReference>
<keyword evidence="9" id="KW-0472">Membrane</keyword>
<dbReference type="Gene3D" id="3.40.50.11720">
    <property type="entry name" value="3-Deoxy-D-manno-octulosonic-acid transferase, N-terminal domain"/>
    <property type="match status" value="1"/>
</dbReference>
<dbReference type="InterPro" id="IPR039901">
    <property type="entry name" value="Kdotransferase"/>
</dbReference>
<dbReference type="GO" id="GO:0005886">
    <property type="term" value="C:plasma membrane"/>
    <property type="evidence" value="ECO:0007669"/>
    <property type="project" value="UniProtKB-SubCell"/>
</dbReference>
<sequence>MPGGAPAMPDSFKERLARGVFSTVLRLAAPAYFLRLFLRGRQEPLYAAHPAERFGFGAAIEPGSVWVHAVSLGETRAAAALVERLRQERPGLRLLLTHTTATGREAGRALLRDGDTQRWLPFDTPGAVRRFLRRTRPSVGVLMETEIWPNLQHEALKAGVPMMLANARLSARSLRRGEKFKALLAPAARSLRLALAQTAEDADRLRQAGVADVRVSGNLKFDLQPDEALLARGRDWRAGLNRPVVMLAVSREGEEAAMLSAWQAATRARAQAGSPLLLIVPRHPQRFDEIAAMVTEAGLTLARRSAFGSSDIATPPLSAGVADVWLGDSMREMALYYGLADVALLGGSFEPLGGQNLIETAACGVPLFMGPHTFNFAEAAELSLQAGAARRVQTLPQALDDALALLTKPEEREAMAAAATAFAAAHRGAAARMAAPILELAAA</sequence>
<dbReference type="Pfam" id="PF04413">
    <property type="entry name" value="Glycos_transf_N"/>
    <property type="match status" value="1"/>
</dbReference>
<dbReference type="Proteomes" id="UP000231501">
    <property type="component" value="Unassembled WGS sequence"/>
</dbReference>
<dbReference type="InterPro" id="IPR038107">
    <property type="entry name" value="Glycos_transf_N_sf"/>
</dbReference>
<evidence type="ECO:0000256" key="1">
    <source>
        <dbReference type="ARBA" id="ARBA00004713"/>
    </source>
</evidence>
<proteinExistence type="inferred from homology"/>
<keyword evidence="4 9" id="KW-0808">Transferase</keyword>
<dbReference type="UniPathway" id="UPA00958"/>
<organism evidence="11 12">
    <name type="scientific">Roseateles chitinivorans</name>
    <dbReference type="NCBI Taxonomy" id="2917965"/>
    <lineage>
        <taxon>Bacteria</taxon>
        <taxon>Pseudomonadati</taxon>
        <taxon>Pseudomonadota</taxon>
        <taxon>Betaproteobacteria</taxon>
        <taxon>Burkholderiales</taxon>
        <taxon>Sphaerotilaceae</taxon>
        <taxon>Roseateles</taxon>
    </lineage>
</organism>
<dbReference type="OrthoDB" id="9789797at2"/>
<comment type="similarity">
    <text evidence="9">Belongs to the glycosyltransferase group 1 family.</text>
</comment>
<dbReference type="GO" id="GO:0009244">
    <property type="term" value="P:lipopolysaccharide core region biosynthetic process"/>
    <property type="evidence" value="ECO:0007669"/>
    <property type="project" value="UniProtKB-UniRule"/>
</dbReference>
<dbReference type="GO" id="GO:0009245">
    <property type="term" value="P:lipid A biosynthetic process"/>
    <property type="evidence" value="ECO:0007669"/>
    <property type="project" value="TreeGrafter"/>
</dbReference>
<evidence type="ECO:0000256" key="7">
    <source>
        <dbReference type="PIRSR" id="PIRSR639901-1"/>
    </source>
</evidence>
<reference evidence="11 12" key="1">
    <citation type="submission" date="2017-11" db="EMBL/GenBank/DDBJ databases">
        <title>Draft genome sequence of Mitsuaria sp. HWN-4.</title>
        <authorList>
            <person name="Gundlapally S.R."/>
        </authorList>
    </citation>
    <scope>NUCLEOTIDE SEQUENCE [LARGE SCALE GENOMIC DNA]</scope>
    <source>
        <strain evidence="11 12">HWN-4</strain>
    </source>
</reference>
<evidence type="ECO:0000256" key="9">
    <source>
        <dbReference type="RuleBase" id="RU365103"/>
    </source>
</evidence>
<feature type="active site" description="Proton acceptor" evidence="7">
    <location>
        <position position="74"/>
    </location>
</feature>
<evidence type="ECO:0000256" key="4">
    <source>
        <dbReference type="ARBA" id="ARBA00022679"/>
    </source>
</evidence>
<dbReference type="AlphaFoldDB" id="A0A2G9C534"/>
<evidence type="ECO:0000259" key="10">
    <source>
        <dbReference type="Pfam" id="PF04413"/>
    </source>
</evidence>
<feature type="site" description="Transition state stabilizer" evidence="8">
    <location>
        <position position="144"/>
    </location>
</feature>
<comment type="subcellular location">
    <subcellularLocation>
        <location evidence="9">Cell membrane</location>
    </subcellularLocation>
</comment>
<dbReference type="Gene3D" id="3.40.50.2000">
    <property type="entry name" value="Glycogen Phosphorylase B"/>
    <property type="match status" value="1"/>
</dbReference>
<keyword evidence="9" id="KW-1003">Cell membrane</keyword>
<dbReference type="GO" id="GO:0043842">
    <property type="term" value="F:Kdo transferase activity"/>
    <property type="evidence" value="ECO:0007669"/>
    <property type="project" value="UniProtKB-EC"/>
</dbReference>
<keyword evidence="9" id="KW-0448">Lipopolysaccharide biosynthesis</keyword>
<feature type="domain" description="3-deoxy-D-manno-octulosonic-acid transferase N-terminal" evidence="10">
    <location>
        <begin position="51"/>
        <end position="222"/>
    </location>
</feature>
<comment type="caution">
    <text evidence="11">The sequence shown here is derived from an EMBL/GenBank/DDBJ whole genome shotgun (WGS) entry which is preliminary data.</text>
</comment>
<evidence type="ECO:0000256" key="8">
    <source>
        <dbReference type="PIRSR" id="PIRSR639901-2"/>
    </source>
</evidence>
<accession>A0A2G9C534</accession>
<protein>
    <recommendedName>
        <fullName evidence="3 9">3-deoxy-D-manno-octulosonic acid transferase</fullName>
        <shortName evidence="9">Kdo transferase</shortName>
        <ecNumber evidence="2 9">2.4.99.12</ecNumber>
    </recommendedName>
    <alternativeName>
        <fullName evidence="5 9">Lipid IV(A) 3-deoxy-D-manno-octulosonic acid transferase</fullName>
    </alternativeName>
</protein>
<feature type="site" description="Transition state stabilizer" evidence="8">
    <location>
        <position position="220"/>
    </location>
</feature>
<comment type="function">
    <text evidence="9">Involved in lipopolysaccharide (LPS) biosynthesis. Catalyzes the transfer of 3-deoxy-D-manno-octulosonate (Kdo) residue(s) from CMP-Kdo to lipid IV(A), the tetraacyldisaccharide-1,4'-bisphosphate precursor of lipid A.</text>
</comment>
<dbReference type="EC" id="2.4.99.12" evidence="2 9"/>
<dbReference type="PANTHER" id="PTHR42755:SF1">
    <property type="entry name" value="3-DEOXY-D-MANNO-OCTULOSONIC ACID TRANSFERASE, MITOCHONDRIAL-RELATED"/>
    <property type="match status" value="1"/>
</dbReference>
<evidence type="ECO:0000313" key="11">
    <source>
        <dbReference type="EMBL" id="PIM51551.1"/>
    </source>
</evidence>
<name>A0A2G9C534_9BURK</name>
<evidence type="ECO:0000256" key="2">
    <source>
        <dbReference type="ARBA" id="ARBA00012621"/>
    </source>
</evidence>
<evidence type="ECO:0000313" key="12">
    <source>
        <dbReference type="Proteomes" id="UP000231501"/>
    </source>
</evidence>
<dbReference type="EMBL" id="PEOG01000061">
    <property type="protein sequence ID" value="PIM51551.1"/>
    <property type="molecule type" value="Genomic_DNA"/>
</dbReference>
<dbReference type="PANTHER" id="PTHR42755">
    <property type="entry name" value="3-DEOXY-MANNO-OCTULOSONATE CYTIDYLYLTRANSFERASE"/>
    <property type="match status" value="1"/>
</dbReference>